<protein>
    <submittedName>
        <fullName evidence="3">Cytochrome c family protein</fullName>
    </submittedName>
</protein>
<accession>A0A9D2HN60</accession>
<comment type="caution">
    <text evidence="3">The sequence shown here is derived from an EMBL/GenBank/DDBJ whole genome shotgun (WGS) entry which is preliminary data.</text>
</comment>
<evidence type="ECO:0000313" key="4">
    <source>
        <dbReference type="Proteomes" id="UP000823821"/>
    </source>
</evidence>
<dbReference type="Proteomes" id="UP000823821">
    <property type="component" value="Unassembled WGS sequence"/>
</dbReference>
<reference evidence="3" key="1">
    <citation type="journal article" date="2021" name="PeerJ">
        <title>Extensive microbial diversity within the chicken gut microbiome revealed by metagenomics and culture.</title>
        <authorList>
            <person name="Gilroy R."/>
            <person name="Ravi A."/>
            <person name="Getino M."/>
            <person name="Pursley I."/>
            <person name="Horton D.L."/>
            <person name="Alikhan N.F."/>
            <person name="Baker D."/>
            <person name="Gharbi K."/>
            <person name="Hall N."/>
            <person name="Watson M."/>
            <person name="Adriaenssens E.M."/>
            <person name="Foster-Nyarko E."/>
            <person name="Jarju S."/>
            <person name="Secka A."/>
            <person name="Antonio M."/>
            <person name="Oren A."/>
            <person name="Chaudhuri R.R."/>
            <person name="La Ragione R."/>
            <person name="Hildebrand F."/>
            <person name="Pallen M.J."/>
        </authorList>
    </citation>
    <scope>NUCLEOTIDE SEQUENCE</scope>
    <source>
        <strain evidence="3">5032</strain>
    </source>
</reference>
<dbReference type="InterPro" id="IPR036280">
    <property type="entry name" value="Multihaem_cyt_sf"/>
</dbReference>
<feature type="signal peptide" evidence="1">
    <location>
        <begin position="1"/>
        <end position="20"/>
    </location>
</feature>
<feature type="domain" description="Cytochrome c7-like" evidence="2">
    <location>
        <begin position="39"/>
        <end position="107"/>
    </location>
</feature>
<dbReference type="CDD" id="cd08168">
    <property type="entry name" value="Cytochrom_C3"/>
    <property type="match status" value="1"/>
</dbReference>
<gene>
    <name evidence="3" type="ORF">H9784_10640</name>
</gene>
<evidence type="ECO:0000259" key="2">
    <source>
        <dbReference type="Pfam" id="PF14522"/>
    </source>
</evidence>
<evidence type="ECO:0000256" key="1">
    <source>
        <dbReference type="SAM" id="SignalP"/>
    </source>
</evidence>
<dbReference type="EMBL" id="DWZD01000053">
    <property type="protein sequence ID" value="HJA80000.1"/>
    <property type="molecule type" value="Genomic_DNA"/>
</dbReference>
<dbReference type="AlphaFoldDB" id="A0A9D2HN60"/>
<dbReference type="Pfam" id="PF14522">
    <property type="entry name" value="Cytochrome_C7"/>
    <property type="match status" value="1"/>
</dbReference>
<name>A0A9D2HN60_9BACT</name>
<reference evidence="3" key="2">
    <citation type="submission" date="2021-04" db="EMBL/GenBank/DDBJ databases">
        <authorList>
            <person name="Gilroy R."/>
        </authorList>
    </citation>
    <scope>NUCLEOTIDE SEQUENCE</scope>
    <source>
        <strain evidence="3">5032</strain>
    </source>
</reference>
<keyword evidence="1" id="KW-0732">Signal</keyword>
<dbReference type="InterPro" id="IPR029467">
    <property type="entry name" value="Cyt_c7-like"/>
</dbReference>
<proteinExistence type="predicted"/>
<organism evidence="3 4">
    <name type="scientific">Candidatus Desulfovibrio intestinavium</name>
    <dbReference type="NCBI Taxonomy" id="2838534"/>
    <lineage>
        <taxon>Bacteria</taxon>
        <taxon>Pseudomonadati</taxon>
        <taxon>Thermodesulfobacteriota</taxon>
        <taxon>Desulfovibrionia</taxon>
        <taxon>Desulfovibrionales</taxon>
        <taxon>Desulfovibrionaceae</taxon>
        <taxon>Desulfovibrio</taxon>
    </lineage>
</organism>
<evidence type="ECO:0000313" key="3">
    <source>
        <dbReference type="EMBL" id="HJA80000.1"/>
    </source>
</evidence>
<sequence length="118" mass="12715">MACAACLLTLGLALPSGATAEEYIPFNNTGITAKKMPKVFFSHDKHVSYVGEDNCAACHREDTPDQFLDVDKQPAGKKVAYMHENCTACHITSNKGPRLTECRSCHSASVAAKQEAAQ</sequence>
<dbReference type="Gene3D" id="3.90.10.10">
    <property type="entry name" value="Cytochrome C3"/>
    <property type="match status" value="1"/>
</dbReference>
<dbReference type="SUPFAM" id="SSF48695">
    <property type="entry name" value="Multiheme cytochromes"/>
    <property type="match status" value="1"/>
</dbReference>
<feature type="chain" id="PRO_5038714382" evidence="1">
    <location>
        <begin position="21"/>
        <end position="118"/>
    </location>
</feature>